<sequence length="1050" mass="120500">MEAIITRHAFVSVKPLCDLLMRSPNVQNAINVEKCIQNLSDKSVQNLVEYILYPTIVHLRTNVSENIKLQLINIIKVAVSKITITEVRVLNNLYLCLIFAIHDKQQPNFLIPMNEELKESVVQCLKYLIIHSSADVIELFYTRENAAKLSQSIYACISIAKNEKSLSLRIAAIETLIVLSYVHDEADSTDTVLKSQVADIIMLFLPGIVKGLQDISQGSDVQNHKITLIAVRALGRILALVMEDLPQNDKIPPFVIQTKPKTNDLIKDPLGILLRDEGRNGMEKHIKTVHRNQAWLDAASEKLEAPIRNLINLTKHQHCKVRKELNDAALLILSKCSRNMNNNFAELVEIIIALSEDDVVDVKKSAEISLKQISNNFSKNYKMRSIIELLEERFYKLLTKLPRIIRMSDNATQLQYLNQLIGYLRLLGEERLPQIMTSVAHLRRLLLSLVYVTEFDCSDVTIIEENQLRSIEYSSCTAVPSWKKFKFISDNATEQKMILICKLLGIFGDLPILIDCIFELITDMPQYQKELILLMNWIIISSNNSPLSLYQQVIDYYIAPDFWYLPIEVQDDICLRQAQSNVVLSCLLTEGLGLIAETLQNDYQKFLLKTLYLIIEKAGSGHALSSLVGLNALEKIAQSQGHTNIADLIRANVDYFSYHVTIKLRRIEKYPGVLNVVSIVMKYSTLDLLPCLKEIVEDALIQLGANFQQANAYSLLKVLYTFIVCIRQMACNENNKSNNETQQEKKDVKEKVIQTLLEYYEAKKVSEQIDNDDLGGTPEDIFKELKEKEANDDPVDYNLPEENETKEPPAHVTIIESVMKRCLHFLPSKDISKTLLAMQTLQEGLYILSSWSEQLLPIVHQLWHPLVDRFHDSNILIMNRAWQLLYTLASLSEDFIRNRTLKSVSPVLAKFLDSSSKESWKKNSQDAYKFTQMFKFQRLLLTQLGSVAKHLKLHECDLWKLVTMTEPYLNSCQHPELQECCVLLYKNLADFNGDIVWVKCLSIWNTHVESIANDETFDVKNFKMDNNTNNEYRKNVYEILLYIDQLNRFN</sequence>
<dbReference type="InterPro" id="IPR016024">
    <property type="entry name" value="ARM-type_fold"/>
</dbReference>
<dbReference type="SUPFAM" id="SSF48371">
    <property type="entry name" value="ARM repeat"/>
    <property type="match status" value="1"/>
</dbReference>
<protein>
    <recommendedName>
        <fullName evidence="5">TELO2-interacting protein 1 homolog</fullName>
    </recommendedName>
</protein>
<dbReference type="AlphaFoldDB" id="A0AA39G621"/>
<feature type="domain" description="TTI1 N-terminal TPR" evidence="1">
    <location>
        <begin position="10"/>
        <end position="358"/>
    </location>
</feature>
<reference evidence="3" key="1">
    <citation type="journal article" date="2023" name="bioRxiv">
        <title>Scaffold-level genome assemblies of two parasitoid biocontrol wasps reveal the parthenogenesis mechanism and an associated novel virus.</title>
        <authorList>
            <person name="Inwood S."/>
            <person name="Skelly J."/>
            <person name="Guhlin J."/>
            <person name="Harrop T."/>
            <person name="Goldson S."/>
            <person name="Dearden P."/>
        </authorList>
    </citation>
    <scope>NUCLEOTIDE SEQUENCE</scope>
    <source>
        <strain evidence="3">Lincoln</strain>
        <tissue evidence="3">Whole body</tissue>
    </source>
</reference>
<evidence type="ECO:0000313" key="4">
    <source>
        <dbReference type="Proteomes" id="UP001168972"/>
    </source>
</evidence>
<dbReference type="InterPro" id="IPR057567">
    <property type="entry name" value="TPR_TTI1_C"/>
</dbReference>
<keyword evidence="4" id="KW-1185">Reference proteome</keyword>
<organism evidence="3 4">
    <name type="scientific">Microctonus hyperodae</name>
    <name type="common">Parasitoid wasp</name>
    <dbReference type="NCBI Taxonomy" id="165561"/>
    <lineage>
        <taxon>Eukaryota</taxon>
        <taxon>Metazoa</taxon>
        <taxon>Ecdysozoa</taxon>
        <taxon>Arthropoda</taxon>
        <taxon>Hexapoda</taxon>
        <taxon>Insecta</taxon>
        <taxon>Pterygota</taxon>
        <taxon>Neoptera</taxon>
        <taxon>Endopterygota</taxon>
        <taxon>Hymenoptera</taxon>
        <taxon>Apocrita</taxon>
        <taxon>Ichneumonoidea</taxon>
        <taxon>Braconidae</taxon>
        <taxon>Euphorinae</taxon>
        <taxon>Microctonus</taxon>
    </lineage>
</organism>
<dbReference type="GO" id="GO:0005737">
    <property type="term" value="C:cytoplasm"/>
    <property type="evidence" value="ECO:0007669"/>
    <property type="project" value="TreeGrafter"/>
</dbReference>
<dbReference type="InterPro" id="IPR057566">
    <property type="entry name" value="TPR_TTI1_N"/>
</dbReference>
<evidence type="ECO:0008006" key="5">
    <source>
        <dbReference type="Google" id="ProtNLM"/>
    </source>
</evidence>
<evidence type="ECO:0000259" key="1">
    <source>
        <dbReference type="Pfam" id="PF24173"/>
    </source>
</evidence>
<dbReference type="Gene3D" id="1.25.10.10">
    <property type="entry name" value="Leucine-rich Repeat Variant"/>
    <property type="match status" value="1"/>
</dbReference>
<comment type="caution">
    <text evidence="3">The sequence shown here is derived from an EMBL/GenBank/DDBJ whole genome shotgun (WGS) entry which is preliminary data.</text>
</comment>
<feature type="domain" description="TTI1 C-terminal TPR" evidence="2">
    <location>
        <begin position="718"/>
        <end position="997"/>
    </location>
</feature>
<dbReference type="InterPro" id="IPR049362">
    <property type="entry name" value="TTI1_rpt"/>
</dbReference>
<name>A0AA39G621_MICHY</name>
<dbReference type="PANTHER" id="PTHR18460:SF3">
    <property type="entry name" value="TELO2-INTERACTING PROTEIN 1 HOMOLOG"/>
    <property type="match status" value="1"/>
</dbReference>
<dbReference type="Pfam" id="PF24176">
    <property type="entry name" value="TPR_TTI1_2nd"/>
    <property type="match status" value="1"/>
</dbReference>
<dbReference type="Pfam" id="PF21547">
    <property type="entry name" value="TTI1"/>
    <property type="match status" value="1"/>
</dbReference>
<gene>
    <name evidence="3" type="ORF">PV327_000224</name>
</gene>
<evidence type="ECO:0000259" key="2">
    <source>
        <dbReference type="Pfam" id="PF24181"/>
    </source>
</evidence>
<reference evidence="3" key="2">
    <citation type="submission" date="2023-03" db="EMBL/GenBank/DDBJ databases">
        <authorList>
            <person name="Inwood S.N."/>
            <person name="Skelly J.G."/>
            <person name="Guhlin J."/>
            <person name="Harrop T.W.R."/>
            <person name="Goldson S.G."/>
            <person name="Dearden P.K."/>
        </authorList>
    </citation>
    <scope>NUCLEOTIDE SEQUENCE</scope>
    <source>
        <strain evidence="3">Lincoln</strain>
        <tissue evidence="3">Whole body</tissue>
    </source>
</reference>
<dbReference type="InterPro" id="IPR052587">
    <property type="entry name" value="TELO2-interacting_protein_1"/>
</dbReference>
<dbReference type="Pfam" id="PF24181">
    <property type="entry name" value="TPR_TTI1_C"/>
    <property type="match status" value="1"/>
</dbReference>
<dbReference type="PANTHER" id="PTHR18460">
    <property type="entry name" value="TEL2 INTERACTING PROTEIN 1 TTI1 FAMILY MEMBER"/>
    <property type="match status" value="1"/>
</dbReference>
<dbReference type="Proteomes" id="UP001168972">
    <property type="component" value="Unassembled WGS sequence"/>
</dbReference>
<dbReference type="EMBL" id="JAQQBR010000001">
    <property type="protein sequence ID" value="KAK0182053.1"/>
    <property type="molecule type" value="Genomic_DNA"/>
</dbReference>
<dbReference type="InterPro" id="IPR011989">
    <property type="entry name" value="ARM-like"/>
</dbReference>
<proteinExistence type="predicted"/>
<dbReference type="Pfam" id="PF24173">
    <property type="entry name" value="TPR_TTI1_N"/>
    <property type="match status" value="1"/>
</dbReference>
<accession>A0AA39G621</accession>
<evidence type="ECO:0000313" key="3">
    <source>
        <dbReference type="EMBL" id="KAK0182053.1"/>
    </source>
</evidence>